<dbReference type="SUPFAM" id="SSF53335">
    <property type="entry name" value="S-adenosyl-L-methionine-dependent methyltransferases"/>
    <property type="match status" value="1"/>
</dbReference>
<proteinExistence type="inferred from homology"/>
<feature type="domain" description="RNA-binding S4" evidence="4">
    <location>
        <begin position="5"/>
        <end position="66"/>
    </location>
</feature>
<reference evidence="5" key="1">
    <citation type="journal article" date="2014" name="Int. J. Syst. Evol. Microbiol.">
        <title>Complete genome sequence of Corynebacterium casei LMG S-19264T (=DSM 44701T), isolated from a smear-ripened cheese.</title>
        <authorList>
            <consortium name="US DOE Joint Genome Institute (JGI-PGF)"/>
            <person name="Walter F."/>
            <person name="Albersmeier A."/>
            <person name="Kalinowski J."/>
            <person name="Ruckert C."/>
        </authorList>
    </citation>
    <scope>NUCLEOTIDE SEQUENCE</scope>
    <source>
        <strain evidence="5">CCM 7897</strain>
    </source>
</reference>
<evidence type="ECO:0000259" key="4">
    <source>
        <dbReference type="SMART" id="SM00363"/>
    </source>
</evidence>
<dbReference type="GO" id="GO:0003723">
    <property type="term" value="F:RNA binding"/>
    <property type="evidence" value="ECO:0007669"/>
    <property type="project" value="UniProtKB-KW"/>
</dbReference>
<dbReference type="PANTHER" id="PTHR32319">
    <property type="entry name" value="BACTERIAL HEMOLYSIN-LIKE PROTEIN"/>
    <property type="match status" value="1"/>
</dbReference>
<dbReference type="Pfam" id="PF01479">
    <property type="entry name" value="S4"/>
    <property type="match status" value="1"/>
</dbReference>
<dbReference type="InterPro" id="IPR047048">
    <property type="entry name" value="TlyA"/>
</dbReference>
<evidence type="ECO:0000256" key="3">
    <source>
        <dbReference type="PROSITE-ProRule" id="PRU00182"/>
    </source>
</evidence>
<reference evidence="5" key="2">
    <citation type="submission" date="2020-09" db="EMBL/GenBank/DDBJ databases">
        <authorList>
            <person name="Sun Q."/>
            <person name="Sedlacek I."/>
        </authorList>
    </citation>
    <scope>NUCLEOTIDE SEQUENCE</scope>
    <source>
        <strain evidence="5">CCM 7897</strain>
    </source>
</reference>
<dbReference type="Pfam" id="PF01728">
    <property type="entry name" value="FtsJ"/>
    <property type="match status" value="1"/>
</dbReference>
<dbReference type="PROSITE" id="PS50889">
    <property type="entry name" value="S4"/>
    <property type="match status" value="1"/>
</dbReference>
<dbReference type="PANTHER" id="PTHR32319:SF0">
    <property type="entry name" value="BACTERIAL HEMOLYSIN-LIKE PROTEIN"/>
    <property type="match status" value="1"/>
</dbReference>
<organism evidence="5 6">
    <name type="scientific">Azorhizobium oxalatiphilum</name>
    <dbReference type="NCBI Taxonomy" id="980631"/>
    <lineage>
        <taxon>Bacteria</taxon>
        <taxon>Pseudomonadati</taxon>
        <taxon>Pseudomonadota</taxon>
        <taxon>Alphaproteobacteria</taxon>
        <taxon>Hyphomicrobiales</taxon>
        <taxon>Xanthobacteraceae</taxon>
        <taxon>Azorhizobium</taxon>
    </lineage>
</organism>
<keyword evidence="1 3" id="KW-0694">RNA-binding</keyword>
<evidence type="ECO:0000256" key="1">
    <source>
        <dbReference type="ARBA" id="ARBA00022884"/>
    </source>
</evidence>
<dbReference type="Gene3D" id="3.40.50.150">
    <property type="entry name" value="Vaccinia Virus protein VP39"/>
    <property type="match status" value="1"/>
</dbReference>
<dbReference type="NCBIfam" id="TIGR00478">
    <property type="entry name" value="tly"/>
    <property type="match status" value="1"/>
</dbReference>
<comment type="caution">
    <text evidence="5">The sequence shown here is derived from an EMBL/GenBank/DDBJ whole genome shotgun (WGS) entry which is preliminary data.</text>
</comment>
<dbReference type="SUPFAM" id="SSF55174">
    <property type="entry name" value="Alpha-L RNA-binding motif"/>
    <property type="match status" value="1"/>
</dbReference>
<dbReference type="PIRSF" id="PIRSF005578">
    <property type="entry name" value="TlyA"/>
    <property type="match status" value="1"/>
</dbReference>
<dbReference type="Proteomes" id="UP000606044">
    <property type="component" value="Unassembled WGS sequence"/>
</dbReference>
<comment type="similarity">
    <text evidence="2">Belongs to the TlyA family.</text>
</comment>
<name>A0A917F7R1_9HYPH</name>
<evidence type="ECO:0000313" key="6">
    <source>
        <dbReference type="Proteomes" id="UP000606044"/>
    </source>
</evidence>
<evidence type="ECO:0000256" key="2">
    <source>
        <dbReference type="ARBA" id="ARBA00029460"/>
    </source>
</evidence>
<dbReference type="InterPro" id="IPR002877">
    <property type="entry name" value="RNA_MeTrfase_FtsJ_dom"/>
</dbReference>
<sequence>MAARARIDKLLVERGLFDSRARAQAAVLAGHVTADGAVVRKPAQEVDETAVITAQDVHPFVSRGGLKLVAGLDAFGFDPAGKRALDVGASTGGFTDVLLSRGAAAVVAVDVGHDQFHPRLRERPEVTVLEGTDIRKLTPQQVGGPVDLIVSDVSFISLALVLPAALPFAGPKAELVVLVKPQFEAGPEIVRKGKGVVRDVTVHETVCARVKGEVEALGWRVLGIVPSPIEGGDGNKEFLLGAVRP</sequence>
<accession>A0A917F7R1</accession>
<dbReference type="AlphaFoldDB" id="A0A917F7R1"/>
<evidence type="ECO:0000313" key="5">
    <source>
        <dbReference type="EMBL" id="GGF53923.1"/>
    </source>
</evidence>
<gene>
    <name evidence="5" type="ORF">GCM10007301_11760</name>
</gene>
<dbReference type="EMBL" id="BMCT01000001">
    <property type="protein sequence ID" value="GGF53923.1"/>
    <property type="molecule type" value="Genomic_DNA"/>
</dbReference>
<dbReference type="InterPro" id="IPR029063">
    <property type="entry name" value="SAM-dependent_MTases_sf"/>
</dbReference>
<dbReference type="InterPro" id="IPR036986">
    <property type="entry name" value="S4_RNA-bd_sf"/>
</dbReference>
<dbReference type="RefSeq" id="WP_188576238.1">
    <property type="nucleotide sequence ID" value="NZ_BMCT01000001.1"/>
</dbReference>
<dbReference type="CDD" id="cd00165">
    <property type="entry name" value="S4"/>
    <property type="match status" value="1"/>
</dbReference>
<dbReference type="InterPro" id="IPR002942">
    <property type="entry name" value="S4_RNA-bd"/>
</dbReference>
<dbReference type="GO" id="GO:0008168">
    <property type="term" value="F:methyltransferase activity"/>
    <property type="evidence" value="ECO:0007669"/>
    <property type="project" value="InterPro"/>
</dbReference>
<keyword evidence="6" id="KW-1185">Reference proteome</keyword>
<dbReference type="Gene3D" id="3.10.290.10">
    <property type="entry name" value="RNA-binding S4 domain"/>
    <property type="match status" value="1"/>
</dbReference>
<dbReference type="SMART" id="SM00363">
    <property type="entry name" value="S4"/>
    <property type="match status" value="1"/>
</dbReference>
<dbReference type="InterPro" id="IPR004538">
    <property type="entry name" value="Hemolysin_A/TlyA"/>
</dbReference>
<dbReference type="GO" id="GO:0032259">
    <property type="term" value="P:methylation"/>
    <property type="evidence" value="ECO:0007669"/>
    <property type="project" value="InterPro"/>
</dbReference>
<protein>
    <submittedName>
        <fullName evidence="5">Hemolysin</fullName>
    </submittedName>
</protein>